<accession>A0A4D6NCE6</accession>
<organism evidence="2 3">
    <name type="scientific">Vigna unguiculata</name>
    <name type="common">Cowpea</name>
    <dbReference type="NCBI Taxonomy" id="3917"/>
    <lineage>
        <taxon>Eukaryota</taxon>
        <taxon>Viridiplantae</taxon>
        <taxon>Streptophyta</taxon>
        <taxon>Embryophyta</taxon>
        <taxon>Tracheophyta</taxon>
        <taxon>Spermatophyta</taxon>
        <taxon>Magnoliopsida</taxon>
        <taxon>eudicotyledons</taxon>
        <taxon>Gunneridae</taxon>
        <taxon>Pentapetalae</taxon>
        <taxon>rosids</taxon>
        <taxon>fabids</taxon>
        <taxon>Fabales</taxon>
        <taxon>Fabaceae</taxon>
        <taxon>Papilionoideae</taxon>
        <taxon>50 kb inversion clade</taxon>
        <taxon>NPAAA clade</taxon>
        <taxon>indigoferoid/millettioid clade</taxon>
        <taxon>Phaseoleae</taxon>
        <taxon>Vigna</taxon>
    </lineage>
</organism>
<dbReference type="EMBL" id="CP039354">
    <property type="protein sequence ID" value="QCE10582.1"/>
    <property type="molecule type" value="Genomic_DNA"/>
</dbReference>
<feature type="compositionally biased region" description="Basic and acidic residues" evidence="1">
    <location>
        <begin position="77"/>
        <end position="89"/>
    </location>
</feature>
<evidence type="ECO:0000313" key="3">
    <source>
        <dbReference type="Proteomes" id="UP000501690"/>
    </source>
</evidence>
<dbReference type="Proteomes" id="UP000501690">
    <property type="component" value="Linkage Group LG10"/>
</dbReference>
<gene>
    <name evidence="2" type="ORF">DEO72_LG10g1812</name>
</gene>
<evidence type="ECO:0000256" key="1">
    <source>
        <dbReference type="SAM" id="MobiDB-lite"/>
    </source>
</evidence>
<dbReference type="AlphaFoldDB" id="A0A4D6NCE6"/>
<proteinExistence type="predicted"/>
<evidence type="ECO:0000313" key="2">
    <source>
        <dbReference type="EMBL" id="QCE10582.1"/>
    </source>
</evidence>
<name>A0A4D6NCE6_VIGUN</name>
<protein>
    <submittedName>
        <fullName evidence="2">Uncharacterized protein</fullName>
    </submittedName>
</protein>
<reference evidence="2 3" key="1">
    <citation type="submission" date="2019-04" db="EMBL/GenBank/DDBJ databases">
        <title>An improved genome assembly and genetic linkage map for asparagus bean, Vigna unguiculata ssp. sesquipedialis.</title>
        <authorList>
            <person name="Xia Q."/>
            <person name="Zhang R."/>
            <person name="Dong Y."/>
        </authorList>
    </citation>
    <scope>NUCLEOTIDE SEQUENCE [LARGE SCALE GENOMIC DNA]</scope>
    <source>
        <tissue evidence="2">Leaf</tissue>
    </source>
</reference>
<feature type="region of interest" description="Disordered" evidence="1">
    <location>
        <begin position="65"/>
        <end position="92"/>
    </location>
</feature>
<sequence>MQVLSWWFWRERDGGAGAGAIVRVSRGGRHRVWQLTREDVEVLARVLLEMLDGSGKLEWCDNEGSGCRTRGEDEDVADHRCNNSDRVSDEGATGGGFPACAAVAGRGHGDYGV</sequence>
<keyword evidence="3" id="KW-1185">Reference proteome</keyword>